<dbReference type="GO" id="GO:0005886">
    <property type="term" value="C:plasma membrane"/>
    <property type="evidence" value="ECO:0007669"/>
    <property type="project" value="UniProtKB-SubCell"/>
</dbReference>
<feature type="transmembrane region" description="Helical" evidence="9">
    <location>
        <begin position="246"/>
        <end position="273"/>
    </location>
</feature>
<dbReference type="Proteomes" id="UP000239203">
    <property type="component" value="Unassembled WGS sequence"/>
</dbReference>
<feature type="transmembrane region" description="Helical" evidence="9">
    <location>
        <begin position="161"/>
        <end position="180"/>
    </location>
</feature>
<dbReference type="InterPro" id="IPR003439">
    <property type="entry name" value="ABC_transporter-like_ATP-bd"/>
</dbReference>
<feature type="transmembrane region" description="Helical" evidence="9">
    <location>
        <begin position="288"/>
        <end position="309"/>
    </location>
</feature>
<dbReference type="SMART" id="SM00382">
    <property type="entry name" value="AAA"/>
    <property type="match status" value="1"/>
</dbReference>
<evidence type="ECO:0000256" key="9">
    <source>
        <dbReference type="SAM" id="Phobius"/>
    </source>
</evidence>
<dbReference type="Pfam" id="PF02653">
    <property type="entry name" value="BPD_transp_2"/>
    <property type="match status" value="1"/>
</dbReference>
<evidence type="ECO:0000256" key="2">
    <source>
        <dbReference type="ARBA" id="ARBA00022448"/>
    </source>
</evidence>
<organism evidence="11 12">
    <name type="scientific">Actinokineospora auranticolor</name>
    <dbReference type="NCBI Taxonomy" id="155976"/>
    <lineage>
        <taxon>Bacteria</taxon>
        <taxon>Bacillati</taxon>
        <taxon>Actinomycetota</taxon>
        <taxon>Actinomycetes</taxon>
        <taxon>Pseudonocardiales</taxon>
        <taxon>Pseudonocardiaceae</taxon>
        <taxon>Actinokineospora</taxon>
    </lineage>
</organism>
<dbReference type="GO" id="GO:0016887">
    <property type="term" value="F:ATP hydrolysis activity"/>
    <property type="evidence" value="ECO:0007669"/>
    <property type="project" value="InterPro"/>
</dbReference>
<evidence type="ECO:0000256" key="3">
    <source>
        <dbReference type="ARBA" id="ARBA00022475"/>
    </source>
</evidence>
<keyword evidence="6" id="KW-0067">ATP-binding</keyword>
<feature type="transmembrane region" description="Helical" evidence="9">
    <location>
        <begin position="12"/>
        <end position="30"/>
    </location>
</feature>
<evidence type="ECO:0000256" key="7">
    <source>
        <dbReference type="ARBA" id="ARBA00022989"/>
    </source>
</evidence>
<evidence type="ECO:0000313" key="11">
    <source>
        <dbReference type="EMBL" id="PPK65396.1"/>
    </source>
</evidence>
<keyword evidence="3" id="KW-1003">Cell membrane</keyword>
<feature type="transmembrane region" description="Helical" evidence="9">
    <location>
        <begin position="91"/>
        <end position="114"/>
    </location>
</feature>
<dbReference type="CDD" id="cd06581">
    <property type="entry name" value="TM_PBP1_LivM_like"/>
    <property type="match status" value="1"/>
</dbReference>
<dbReference type="GO" id="GO:0015658">
    <property type="term" value="F:branched-chain amino acid transmembrane transporter activity"/>
    <property type="evidence" value="ECO:0007669"/>
    <property type="project" value="InterPro"/>
</dbReference>
<proteinExistence type="predicted"/>
<dbReference type="Gene3D" id="3.40.50.300">
    <property type="entry name" value="P-loop containing nucleotide triphosphate hydrolases"/>
    <property type="match status" value="1"/>
</dbReference>
<dbReference type="EMBL" id="PTIX01000014">
    <property type="protein sequence ID" value="PPK65396.1"/>
    <property type="molecule type" value="Genomic_DNA"/>
</dbReference>
<dbReference type="Pfam" id="PF00005">
    <property type="entry name" value="ABC_tran"/>
    <property type="match status" value="1"/>
</dbReference>
<dbReference type="Pfam" id="PF12399">
    <property type="entry name" value="BCA_ABC_TP_C"/>
    <property type="match status" value="1"/>
</dbReference>
<dbReference type="AlphaFoldDB" id="A0A2S6GJR7"/>
<keyword evidence="12" id="KW-1185">Reference proteome</keyword>
<evidence type="ECO:0000259" key="10">
    <source>
        <dbReference type="PROSITE" id="PS50893"/>
    </source>
</evidence>
<reference evidence="11 12" key="1">
    <citation type="submission" date="2018-02" db="EMBL/GenBank/DDBJ databases">
        <title>Genomic Encyclopedia of Archaeal and Bacterial Type Strains, Phase II (KMG-II): from individual species to whole genera.</title>
        <authorList>
            <person name="Goeker M."/>
        </authorList>
    </citation>
    <scope>NUCLEOTIDE SEQUENCE [LARGE SCALE GENOMIC DNA]</scope>
    <source>
        <strain evidence="11 12">YU 961-1</strain>
    </source>
</reference>
<dbReference type="InterPro" id="IPR043428">
    <property type="entry name" value="LivM-like"/>
</dbReference>
<keyword evidence="2" id="KW-0813">Transport</keyword>
<protein>
    <submittedName>
        <fullName evidence="11">Branched-chain amino acid transport system permease protein</fullName>
    </submittedName>
</protein>
<dbReference type="OrthoDB" id="8724465at2"/>
<feature type="transmembrane region" description="Helical" evidence="9">
    <location>
        <begin position="36"/>
        <end position="54"/>
    </location>
</feature>
<evidence type="ECO:0000256" key="5">
    <source>
        <dbReference type="ARBA" id="ARBA00022741"/>
    </source>
</evidence>
<sequence>MSRGEAGPLTRFGIPLVVAGAAILVGYMLSVGLDGYFVYLGMSAIVAGIALLGLGVVTGSAGMVSLCQLTFAAVGAWVVSWLNRIEAPGGFLLWLLCGGVAAGLVGVLVGLPALRLRGINLAVVTLGLAAAADLTLVQIQFPGTVDGISVERPDAFSDDRNYFLLGIIVLTACCLLVHFLRRSRWGSGWQSVAFSERGTAAAGASVRTSKLSAFAVSAALGGVAGGLLTGQVGLAFPASFTAMQSLALYVLAVMSGVHLIDMAIFGAILWVAVPELLKRWGVPQDWGFVVFGLLGTHALVTGGNLGVAVRELVRKRSKTAAGVELTSAVDDVEVLPPGEPVLVVRDLSVSFGEVKALSHVDLEVPSNGVLGVIGPNGAGKSTLVDILTGFLPQATGSVELDGRSLNGQSPTKRARAGLRRTFQQDRVPSGLTVGSYVRFVARRRLTSAEIDEALEFFGCPPARTPLRSVDVGARRLVEVVGHLLAKPKVLLLDEPAAGLPHEEHVAFGARLRQVPARFGVSVLLIEHDLDLVRSVCDRITVLDFGQVLASGPQAEVLANPAVLKAYMGETEML</sequence>
<dbReference type="RefSeq" id="WP_104481166.1">
    <property type="nucleotide sequence ID" value="NZ_CP154825.1"/>
</dbReference>
<dbReference type="PROSITE" id="PS50893">
    <property type="entry name" value="ABC_TRANSPORTER_2"/>
    <property type="match status" value="1"/>
</dbReference>
<dbReference type="InterPro" id="IPR003593">
    <property type="entry name" value="AAA+_ATPase"/>
</dbReference>
<comment type="caution">
    <text evidence="11">The sequence shown here is derived from an EMBL/GenBank/DDBJ whole genome shotgun (WGS) entry which is preliminary data.</text>
</comment>
<name>A0A2S6GJR7_9PSEU</name>
<keyword evidence="7 9" id="KW-1133">Transmembrane helix</keyword>
<dbReference type="GO" id="GO:0005524">
    <property type="term" value="F:ATP binding"/>
    <property type="evidence" value="ECO:0007669"/>
    <property type="project" value="UniProtKB-KW"/>
</dbReference>
<keyword evidence="5" id="KW-0547">Nucleotide-binding</keyword>
<feature type="transmembrane region" description="Helical" evidence="9">
    <location>
        <begin position="121"/>
        <end position="141"/>
    </location>
</feature>
<comment type="subcellular location">
    <subcellularLocation>
        <location evidence="1">Cell membrane</location>
        <topology evidence="1">Multi-pass membrane protein</topology>
    </subcellularLocation>
</comment>
<dbReference type="SUPFAM" id="SSF52540">
    <property type="entry name" value="P-loop containing nucleoside triphosphate hydrolases"/>
    <property type="match status" value="1"/>
</dbReference>
<feature type="domain" description="ABC transporter" evidence="10">
    <location>
        <begin position="342"/>
        <end position="569"/>
    </location>
</feature>
<evidence type="ECO:0000256" key="6">
    <source>
        <dbReference type="ARBA" id="ARBA00022840"/>
    </source>
</evidence>
<dbReference type="InterPro" id="IPR001851">
    <property type="entry name" value="ABC_transp_permease"/>
</dbReference>
<dbReference type="InterPro" id="IPR051120">
    <property type="entry name" value="ABC_AA/LPS_Transport"/>
</dbReference>
<keyword evidence="8 9" id="KW-0472">Membrane</keyword>
<gene>
    <name evidence="11" type="ORF">CLV40_11448</name>
</gene>
<feature type="transmembrane region" description="Helical" evidence="9">
    <location>
        <begin position="61"/>
        <end position="79"/>
    </location>
</feature>
<evidence type="ECO:0000256" key="4">
    <source>
        <dbReference type="ARBA" id="ARBA00022692"/>
    </source>
</evidence>
<keyword evidence="4 9" id="KW-0812">Transmembrane</keyword>
<accession>A0A2S6GJR7</accession>
<evidence type="ECO:0000256" key="8">
    <source>
        <dbReference type="ARBA" id="ARBA00023136"/>
    </source>
</evidence>
<dbReference type="PANTHER" id="PTHR45772">
    <property type="entry name" value="CONSERVED COMPONENT OF ABC TRANSPORTER FOR NATURAL AMINO ACIDS-RELATED"/>
    <property type="match status" value="1"/>
</dbReference>
<evidence type="ECO:0000313" key="12">
    <source>
        <dbReference type="Proteomes" id="UP000239203"/>
    </source>
</evidence>
<evidence type="ECO:0000256" key="1">
    <source>
        <dbReference type="ARBA" id="ARBA00004651"/>
    </source>
</evidence>
<dbReference type="InterPro" id="IPR027417">
    <property type="entry name" value="P-loop_NTPase"/>
</dbReference>
<dbReference type="InterPro" id="IPR032823">
    <property type="entry name" value="BCA_ABC_TP_C"/>
</dbReference>